<reference evidence="2 3" key="2">
    <citation type="submission" date="2022-06" db="EMBL/GenBank/DDBJ databases">
        <title>Genomic Encyclopedia of Type Strains, Phase I: the one thousand microbial genomes (KMG-I) project.</title>
        <authorList>
            <person name="Kyrpides N."/>
        </authorList>
    </citation>
    <scope>NUCLEOTIDE SEQUENCE [LARGE SCALE GENOMIC DNA]</scope>
    <source>
        <strain evidence="2 3">DSM 43889</strain>
    </source>
</reference>
<organism evidence="2 3">
    <name type="scientific">Actinoalloteichus caeruleus DSM 43889</name>
    <dbReference type="NCBI Taxonomy" id="1120930"/>
    <lineage>
        <taxon>Bacteria</taxon>
        <taxon>Bacillati</taxon>
        <taxon>Actinomycetota</taxon>
        <taxon>Actinomycetes</taxon>
        <taxon>Pseudonocardiales</taxon>
        <taxon>Pseudonocardiaceae</taxon>
        <taxon>Actinoalloteichus</taxon>
        <taxon>Actinoalloteichus cyanogriseus</taxon>
    </lineage>
</organism>
<name>A0ABT1JH81_ACTCY</name>
<reference evidence="2 3" key="1">
    <citation type="submission" date="2013-07" db="EMBL/GenBank/DDBJ databases">
        <authorList>
            <consortium name="DOE Joint Genome Institute"/>
            <person name="Reeve W."/>
            <person name="Huntemann M."/>
            <person name="Han J."/>
            <person name="Chen A."/>
            <person name="Kyrpides N."/>
            <person name="Mavromatis K."/>
            <person name="Markowitz V."/>
            <person name="Palaniappan K."/>
            <person name="Ivanova N."/>
            <person name="Schaumberg A."/>
            <person name="Pati A."/>
            <person name="Liolios K."/>
            <person name="Nordberg H.P."/>
            <person name="Cantor M.N."/>
            <person name="Hua S.X."/>
            <person name="Woyke T."/>
        </authorList>
    </citation>
    <scope>NUCLEOTIDE SEQUENCE [LARGE SCALE GENOMIC DNA]</scope>
    <source>
        <strain evidence="2 3">DSM 43889</strain>
    </source>
</reference>
<dbReference type="Proteomes" id="UP000791080">
    <property type="component" value="Unassembled WGS sequence"/>
</dbReference>
<protein>
    <submittedName>
        <fullName evidence="2">Ketosteroid isomerase homolog</fullName>
    </submittedName>
</protein>
<dbReference type="InterPro" id="IPR037401">
    <property type="entry name" value="SnoaL-like"/>
</dbReference>
<dbReference type="Gene3D" id="3.10.450.50">
    <property type="match status" value="1"/>
</dbReference>
<evidence type="ECO:0000259" key="1">
    <source>
        <dbReference type="Pfam" id="PF12680"/>
    </source>
</evidence>
<evidence type="ECO:0000313" key="2">
    <source>
        <dbReference type="EMBL" id="MCP2331654.1"/>
    </source>
</evidence>
<proteinExistence type="predicted"/>
<comment type="caution">
    <text evidence="2">The sequence shown here is derived from an EMBL/GenBank/DDBJ whole genome shotgun (WGS) entry which is preliminary data.</text>
</comment>
<evidence type="ECO:0000313" key="3">
    <source>
        <dbReference type="Proteomes" id="UP000791080"/>
    </source>
</evidence>
<dbReference type="Pfam" id="PF12680">
    <property type="entry name" value="SnoaL_2"/>
    <property type="match status" value="1"/>
</dbReference>
<keyword evidence="3" id="KW-1185">Reference proteome</keyword>
<keyword evidence="2" id="KW-0413">Isomerase</keyword>
<feature type="domain" description="SnoaL-like" evidence="1">
    <location>
        <begin position="24"/>
        <end position="106"/>
    </location>
</feature>
<gene>
    <name evidence="2" type="ORF">G443_001924</name>
</gene>
<dbReference type="InterPro" id="IPR032710">
    <property type="entry name" value="NTF2-like_dom_sf"/>
</dbReference>
<dbReference type="SUPFAM" id="SSF54427">
    <property type="entry name" value="NTF2-like"/>
    <property type="match status" value="1"/>
</dbReference>
<accession>A0ABT1JH81</accession>
<dbReference type="EMBL" id="AUBJ02000001">
    <property type="protein sequence ID" value="MCP2331654.1"/>
    <property type="molecule type" value="Genomic_DNA"/>
</dbReference>
<dbReference type="GO" id="GO:0016853">
    <property type="term" value="F:isomerase activity"/>
    <property type="evidence" value="ECO:0007669"/>
    <property type="project" value="UniProtKB-KW"/>
</dbReference>
<sequence length="128" mass="13892">MFRCEAVPMTSRAVATEPNDLGRYFIERGNVGDVDGLVALYEPDAVLAFPPGTVSKGHAEIREVYERFVAAAPELEPGRQHPALVSGDLALTVSTLTTGEMAVEVARRQEDGTWLWVVDQPVLLPDNG</sequence>